<evidence type="ECO:0000256" key="18">
    <source>
        <dbReference type="PIRSR" id="PIRSR600823-2"/>
    </source>
</evidence>
<evidence type="ECO:0000256" key="11">
    <source>
        <dbReference type="ARBA" id="ARBA00022837"/>
    </source>
</evidence>
<evidence type="ECO:0000313" key="25">
    <source>
        <dbReference type="EMBL" id="AES87593.1"/>
    </source>
</evidence>
<dbReference type="GO" id="GO:0005576">
    <property type="term" value="C:extracellular region"/>
    <property type="evidence" value="ECO:0007669"/>
    <property type="project" value="UniProtKB-SubCell"/>
</dbReference>
<dbReference type="SUPFAM" id="SSF48113">
    <property type="entry name" value="Heme-dependent peroxidases"/>
    <property type="match status" value="1"/>
</dbReference>
<evidence type="ECO:0000256" key="1">
    <source>
        <dbReference type="ARBA" id="ARBA00000189"/>
    </source>
</evidence>
<dbReference type="GO" id="GO:0009505">
    <property type="term" value="C:plant-type cell wall"/>
    <property type="evidence" value="ECO:0000318"/>
    <property type="project" value="GO_Central"/>
</dbReference>
<dbReference type="GO" id="GO:0009809">
    <property type="term" value="P:lignin biosynthetic process"/>
    <property type="evidence" value="ECO:0000318"/>
    <property type="project" value="GO_Central"/>
</dbReference>
<evidence type="ECO:0000256" key="5">
    <source>
        <dbReference type="ARBA" id="ARBA00012313"/>
    </source>
</evidence>
<dbReference type="GO" id="GO:0042744">
    <property type="term" value="P:hydrogen peroxide catabolic process"/>
    <property type="evidence" value="ECO:0007669"/>
    <property type="project" value="UniProtKB-KW"/>
</dbReference>
<feature type="active site" description="Proton acceptor" evidence="17">
    <location>
        <position position="140"/>
    </location>
</feature>
<dbReference type="InterPro" id="IPR019794">
    <property type="entry name" value="Peroxidases_AS"/>
</dbReference>
<dbReference type="STRING" id="3880.G7JKU3"/>
<comment type="cofactor">
    <cofactor evidence="19 22">
        <name>Ca(2+)</name>
        <dbReference type="ChEBI" id="CHEBI:29108"/>
    </cofactor>
    <text evidence="19 22">Binds 2 calcium ions per subunit.</text>
</comment>
<feature type="binding site" evidence="19">
    <location>
        <position position="319"/>
    </location>
    <ligand>
        <name>Ca(2+)</name>
        <dbReference type="ChEBI" id="CHEBI:29108"/>
        <label>2</label>
    </ligand>
</feature>
<dbReference type="EMBL" id="PSQE01000004">
    <property type="protein sequence ID" value="RHN59479.1"/>
    <property type="molecule type" value="Genomic_DNA"/>
</dbReference>
<evidence type="ECO:0000256" key="4">
    <source>
        <dbReference type="ARBA" id="ARBA00006873"/>
    </source>
</evidence>
<dbReference type="Gene3D" id="1.10.420.10">
    <property type="entry name" value="Peroxidase, domain 2"/>
    <property type="match status" value="1"/>
</dbReference>
<dbReference type="GO" id="GO:0006979">
    <property type="term" value="P:response to oxidative stress"/>
    <property type="evidence" value="ECO:0007669"/>
    <property type="project" value="UniProtKB-UniRule"/>
</dbReference>
<keyword evidence="13 19" id="KW-0408">Iron</keyword>
<feature type="transmembrane region" description="Helical" evidence="23">
    <location>
        <begin position="77"/>
        <end position="97"/>
    </location>
</feature>
<dbReference type="PROSITE" id="PS00436">
    <property type="entry name" value="PEROXIDASE_2"/>
    <property type="match status" value="1"/>
</dbReference>
<evidence type="ECO:0000313" key="29">
    <source>
        <dbReference type="Proteomes" id="UP000265566"/>
    </source>
</evidence>
<keyword evidence="6 22" id="KW-0964">Secreted</keyword>
<feature type="binding site" evidence="19">
    <location>
        <position position="150"/>
    </location>
    <ligand>
        <name>Ca(2+)</name>
        <dbReference type="ChEBI" id="CHEBI:29108"/>
        <label>1</label>
    </ligand>
</feature>
<feature type="disulfide bond" evidence="21">
    <location>
        <begin position="142"/>
        <end position="147"/>
    </location>
</feature>
<feature type="disulfide bond" evidence="21">
    <location>
        <begin position="109"/>
        <end position="189"/>
    </location>
</feature>
<reference evidence="25 28" key="1">
    <citation type="journal article" date="2011" name="Nature">
        <title>The Medicago genome provides insight into the evolution of rhizobial symbioses.</title>
        <authorList>
            <person name="Young N.D."/>
            <person name="Debelle F."/>
            <person name="Oldroyd G.E."/>
            <person name="Geurts R."/>
            <person name="Cannon S.B."/>
            <person name="Udvardi M.K."/>
            <person name="Benedito V.A."/>
            <person name="Mayer K.F."/>
            <person name="Gouzy J."/>
            <person name="Schoof H."/>
            <person name="Van de Peer Y."/>
            <person name="Proost S."/>
            <person name="Cook D.R."/>
            <person name="Meyers B.C."/>
            <person name="Spannagl M."/>
            <person name="Cheung F."/>
            <person name="De Mita S."/>
            <person name="Krishnakumar V."/>
            <person name="Gundlach H."/>
            <person name="Zhou S."/>
            <person name="Mudge J."/>
            <person name="Bharti A.K."/>
            <person name="Murray J.D."/>
            <person name="Naoumkina M.A."/>
            <person name="Rosen B."/>
            <person name="Silverstein K.A."/>
            <person name="Tang H."/>
            <person name="Rombauts S."/>
            <person name="Zhao P.X."/>
            <person name="Zhou P."/>
            <person name="Barbe V."/>
            <person name="Bardou P."/>
            <person name="Bechner M."/>
            <person name="Bellec A."/>
            <person name="Berger A."/>
            <person name="Berges H."/>
            <person name="Bidwell S."/>
            <person name="Bisseling T."/>
            <person name="Choisne N."/>
            <person name="Couloux A."/>
            <person name="Denny R."/>
            <person name="Deshpande S."/>
            <person name="Dai X."/>
            <person name="Doyle J.J."/>
            <person name="Dudez A.M."/>
            <person name="Farmer A.D."/>
            <person name="Fouteau S."/>
            <person name="Franken C."/>
            <person name="Gibelin C."/>
            <person name="Gish J."/>
            <person name="Goldstein S."/>
            <person name="Gonzalez A.J."/>
            <person name="Green P.J."/>
            <person name="Hallab A."/>
            <person name="Hartog M."/>
            <person name="Hua A."/>
            <person name="Humphray S.J."/>
            <person name="Jeong D.H."/>
            <person name="Jing Y."/>
            <person name="Jocker A."/>
            <person name="Kenton S.M."/>
            <person name="Kim D.J."/>
            <person name="Klee K."/>
            <person name="Lai H."/>
            <person name="Lang C."/>
            <person name="Lin S."/>
            <person name="Macmil S.L."/>
            <person name="Magdelenat G."/>
            <person name="Matthews L."/>
            <person name="McCorrison J."/>
            <person name="Monaghan E.L."/>
            <person name="Mun J.H."/>
            <person name="Najar F.Z."/>
            <person name="Nicholson C."/>
            <person name="Noirot C."/>
            <person name="O'Bleness M."/>
            <person name="Paule C.R."/>
            <person name="Poulain J."/>
            <person name="Prion F."/>
            <person name="Qin B."/>
            <person name="Qu C."/>
            <person name="Retzel E.F."/>
            <person name="Riddle C."/>
            <person name="Sallet E."/>
            <person name="Samain S."/>
            <person name="Samson N."/>
            <person name="Sanders I."/>
            <person name="Saurat O."/>
            <person name="Scarpelli C."/>
            <person name="Schiex T."/>
            <person name="Segurens B."/>
            <person name="Severin A.J."/>
            <person name="Sherrier D.J."/>
            <person name="Shi R."/>
            <person name="Sims S."/>
            <person name="Singer S.R."/>
            <person name="Sinharoy S."/>
            <person name="Sterck L."/>
            <person name="Viollet A."/>
            <person name="Wang B.B."/>
            <person name="Wang K."/>
            <person name="Wang M."/>
            <person name="Wang X."/>
            <person name="Warfsmann J."/>
            <person name="Weissenbach J."/>
            <person name="White D.D."/>
            <person name="White J.D."/>
            <person name="Wiley G.B."/>
            <person name="Wincker P."/>
            <person name="Xing Y."/>
            <person name="Yang L."/>
            <person name="Yao Z."/>
            <person name="Ying F."/>
            <person name="Zhai J."/>
            <person name="Zhou L."/>
            <person name="Zuber A."/>
            <person name="Denarie J."/>
            <person name="Dixon R.A."/>
            <person name="May G.D."/>
            <person name="Schwartz D.C."/>
            <person name="Rogers J."/>
            <person name="Quetier F."/>
            <person name="Town C.D."/>
            <person name="Roe B.A."/>
        </authorList>
    </citation>
    <scope>NUCLEOTIDE SEQUENCE [LARGE SCALE GENOMIC DNA]</scope>
    <source>
        <strain evidence="25">A17</strain>
        <strain evidence="27 28">cv. Jemalong A17</strain>
    </source>
</reference>
<evidence type="ECO:0000256" key="12">
    <source>
        <dbReference type="ARBA" id="ARBA00023002"/>
    </source>
</evidence>
<dbReference type="EC" id="1.11.1.7" evidence="5 22"/>
<dbReference type="EnsemblPlants" id="AES87593">
    <property type="protein sequence ID" value="AES87593"/>
    <property type="gene ID" value="MTR_4g030890"/>
</dbReference>
<keyword evidence="8 22" id="KW-0349">Heme</keyword>
<reference evidence="25 28" key="2">
    <citation type="journal article" date="2014" name="BMC Genomics">
        <title>An improved genome release (version Mt4.0) for the model legume Medicago truncatula.</title>
        <authorList>
            <person name="Tang H."/>
            <person name="Krishnakumar V."/>
            <person name="Bidwell S."/>
            <person name="Rosen B."/>
            <person name="Chan A."/>
            <person name="Zhou S."/>
            <person name="Gentzbittel L."/>
            <person name="Childs K.L."/>
            <person name="Yandell M."/>
            <person name="Gundlach H."/>
            <person name="Mayer K.F."/>
            <person name="Schwartz D.C."/>
            <person name="Town C.D."/>
        </authorList>
    </citation>
    <scope>GENOME REANNOTATION</scope>
    <source>
        <strain evidence="27 28">cv. Jemalong A17</strain>
    </source>
</reference>
<comment type="function">
    <text evidence="2">Removal of H(2)O(2), oxidation of toxic reductants, biosynthesis and degradation of lignin, suberization, auxin catabolism, response to environmental stresses such as wounding, pathogen attack and oxidative stress. These functions might be dependent on each isozyme/isoform in each plant tissue.</text>
</comment>
<comment type="similarity">
    <text evidence="22">Belongs to the peroxidase family. Classical plant (class III) peroxidase subfamily.</text>
</comment>
<dbReference type="InterPro" id="IPR002016">
    <property type="entry name" value="Haem_peroxidase"/>
</dbReference>
<keyword evidence="10" id="KW-0732">Signal</keyword>
<feature type="disulfide bond" evidence="21">
    <location>
        <begin position="195"/>
        <end position="392"/>
    </location>
</feature>
<comment type="similarity">
    <text evidence="4">Belongs to the peroxidase family. Ascorbate peroxidase subfamily.</text>
</comment>
<dbReference type="PRINTS" id="PR00461">
    <property type="entry name" value="PLPEROXIDASE"/>
</dbReference>
<dbReference type="Proteomes" id="UP000265566">
    <property type="component" value="Chromosome 4"/>
</dbReference>
<feature type="binding site" evidence="19">
    <location>
        <position position="146"/>
    </location>
    <ligand>
        <name>Ca(2+)</name>
        <dbReference type="ChEBI" id="CHEBI:29108"/>
        <label>1</label>
    </ligand>
</feature>
<evidence type="ECO:0000256" key="9">
    <source>
        <dbReference type="ARBA" id="ARBA00022723"/>
    </source>
</evidence>
<reference evidence="29" key="4">
    <citation type="journal article" date="2018" name="Nat. Plants">
        <title>Whole-genome landscape of Medicago truncatula symbiotic genes.</title>
        <authorList>
            <person name="Pecrix Y."/>
            <person name="Staton S.E."/>
            <person name="Sallet E."/>
            <person name="Lelandais-Briere C."/>
            <person name="Moreau S."/>
            <person name="Carrere S."/>
            <person name="Blein T."/>
            <person name="Jardinaud M.F."/>
            <person name="Latrasse D."/>
            <person name="Zouine M."/>
            <person name="Zahm M."/>
            <person name="Kreplak J."/>
            <person name="Mayjonade B."/>
            <person name="Satge C."/>
            <person name="Perez M."/>
            <person name="Cauet S."/>
            <person name="Marande W."/>
            <person name="Chantry-Darmon C."/>
            <person name="Lopez-Roques C."/>
            <person name="Bouchez O."/>
            <person name="Berard A."/>
            <person name="Debelle F."/>
            <person name="Munos S."/>
            <person name="Bendahmane A."/>
            <person name="Berges H."/>
            <person name="Niebel A."/>
            <person name="Buitink J."/>
            <person name="Frugier F."/>
            <person name="Benhamed M."/>
            <person name="Crespi M."/>
            <person name="Gouzy J."/>
            <person name="Gamas P."/>
        </authorList>
    </citation>
    <scope>NUCLEOTIDE SEQUENCE [LARGE SCALE GENOMIC DNA]</scope>
    <source>
        <strain evidence="29">cv. Jemalong A17</strain>
    </source>
</reference>
<dbReference type="PROSITE" id="PS00435">
    <property type="entry name" value="PEROXIDASE_1"/>
    <property type="match status" value="1"/>
</dbReference>
<evidence type="ECO:0000256" key="7">
    <source>
        <dbReference type="ARBA" id="ARBA00022559"/>
    </source>
</evidence>
<accession>G7JKU3</accession>
<keyword evidence="12 22" id="KW-0560">Oxidoreductase</keyword>
<evidence type="ECO:0000256" key="19">
    <source>
        <dbReference type="PIRSR" id="PIRSR600823-3"/>
    </source>
</evidence>
<dbReference type="InterPro" id="IPR033905">
    <property type="entry name" value="Secretory_peroxidase"/>
</dbReference>
<dbReference type="InterPro" id="IPR019793">
    <property type="entry name" value="Peroxidases_heam-ligand_BS"/>
</dbReference>
<keyword evidence="23" id="KW-0812">Transmembrane</keyword>
<feature type="domain" description="Plant heme peroxidase family profile" evidence="24">
    <location>
        <begin position="99"/>
        <end position="396"/>
    </location>
</feature>
<protein>
    <recommendedName>
        <fullName evidence="5 22">Peroxidase</fullName>
        <ecNumber evidence="5 22">1.11.1.7</ecNumber>
    </recommendedName>
</protein>
<dbReference type="GO" id="GO:0004601">
    <property type="term" value="F:peroxidase activity"/>
    <property type="evidence" value="ECO:0000318"/>
    <property type="project" value="GO_Central"/>
</dbReference>
<dbReference type="PROSITE" id="PS50873">
    <property type="entry name" value="PEROXIDASE_4"/>
    <property type="match status" value="1"/>
</dbReference>
<dbReference type="EMBL" id="CM001220">
    <property type="protein sequence ID" value="AES87593.1"/>
    <property type="molecule type" value="Genomic_DNA"/>
</dbReference>
<keyword evidence="15" id="KW-0325">Glycoprotein</keyword>
<dbReference type="HOGENOM" id="CLU_010543_0_0_1"/>
<comment type="catalytic activity">
    <reaction evidence="1 22">
        <text>2 a phenolic donor + H2O2 = 2 a phenolic radical donor + 2 H2O</text>
        <dbReference type="Rhea" id="RHEA:56136"/>
        <dbReference type="ChEBI" id="CHEBI:15377"/>
        <dbReference type="ChEBI" id="CHEBI:16240"/>
        <dbReference type="ChEBI" id="CHEBI:139520"/>
        <dbReference type="ChEBI" id="CHEBI:139521"/>
        <dbReference type="EC" id="1.11.1.7"/>
    </reaction>
</comment>
<comment type="cofactor">
    <cofactor evidence="19 22">
        <name>heme b</name>
        <dbReference type="ChEBI" id="CHEBI:60344"/>
    </cofactor>
    <text evidence="19 22">Binds 1 heme b (iron(II)-protoporphyrin IX) group per subunit.</text>
</comment>
<feature type="binding site" evidence="19">
    <location>
        <position position="148"/>
    </location>
    <ligand>
        <name>Ca(2+)</name>
        <dbReference type="ChEBI" id="CHEBI:29108"/>
        <label>1</label>
    </ligand>
</feature>
<evidence type="ECO:0000256" key="8">
    <source>
        <dbReference type="ARBA" id="ARBA00022617"/>
    </source>
</evidence>
<evidence type="ECO:0000256" key="14">
    <source>
        <dbReference type="ARBA" id="ARBA00023157"/>
    </source>
</evidence>
<dbReference type="PaxDb" id="3880-AES87593"/>
<dbReference type="GO" id="GO:0020037">
    <property type="term" value="F:heme binding"/>
    <property type="evidence" value="ECO:0007669"/>
    <property type="project" value="UniProtKB-UniRule"/>
</dbReference>
<dbReference type="Gramene" id="rna21510">
    <property type="protein sequence ID" value="RHN59479.1"/>
    <property type="gene ID" value="gene21510"/>
</dbReference>
<evidence type="ECO:0000256" key="2">
    <source>
        <dbReference type="ARBA" id="ARBA00002322"/>
    </source>
</evidence>
<feature type="binding site" description="axial binding residue" evidence="19">
    <location>
        <position position="267"/>
    </location>
    <ligand>
        <name>heme b</name>
        <dbReference type="ChEBI" id="CHEBI:60344"/>
    </ligand>
    <ligandPart>
        <name>Fe</name>
        <dbReference type="ChEBI" id="CHEBI:18248"/>
    </ligandPart>
</feature>
<evidence type="ECO:0000313" key="28">
    <source>
        <dbReference type="Proteomes" id="UP000002051"/>
    </source>
</evidence>
<dbReference type="PANTHER" id="PTHR31388">
    <property type="entry name" value="PEROXIDASE 72-RELATED"/>
    <property type="match status" value="1"/>
</dbReference>
<keyword evidence="7 22" id="KW-0575">Peroxidase</keyword>
<evidence type="ECO:0000256" key="6">
    <source>
        <dbReference type="ARBA" id="ARBA00022525"/>
    </source>
</evidence>
<feature type="binding site" evidence="18">
    <location>
        <position position="237"/>
    </location>
    <ligand>
        <name>substrate</name>
    </ligand>
</feature>
<name>G7JKU3_MEDTR</name>
<evidence type="ECO:0000256" key="13">
    <source>
        <dbReference type="ARBA" id="ARBA00023004"/>
    </source>
</evidence>
<keyword evidence="23" id="KW-1133">Transmembrane helix</keyword>
<keyword evidence="9 19" id="KW-0479">Metal-binding</keyword>
<dbReference type="OMA" id="GFYAETC"/>
<dbReference type="eggNOG" id="ENOG502QRJD">
    <property type="taxonomic scope" value="Eukaryota"/>
</dbReference>
<feature type="binding site" evidence="19">
    <location>
        <position position="162"/>
    </location>
    <ligand>
        <name>Ca(2+)</name>
        <dbReference type="ChEBI" id="CHEBI:29108"/>
        <label>1</label>
    </ligand>
</feature>
<evidence type="ECO:0000313" key="26">
    <source>
        <dbReference type="EMBL" id="RHN59479.1"/>
    </source>
</evidence>
<feature type="disulfide bond" evidence="21">
    <location>
        <begin position="274"/>
        <end position="306"/>
    </location>
</feature>
<sequence length="415" mass="46334">MGGNIIAKLSTNYCMTHSTIAHSIFSSTIKYPSNQRGKLQNLMSSVSSFHTTNKHTHSSKQNNKRSTMFQIPNNRPIITMFLFLIFIINIITVTSSSSDLRPGFYSKTCPKAETIVRDVMRKALIREPRSVASVMRLQFHDCFVNGCDGSVLLDDTPTMLGEKLALSNINSLRSFEVVDEVKEALEKACPGVVSCADIIIMASRDAVALTGGPDWEVRLGRLDSLTASQEDSDNIMPSPRANASTLIDLFQRFNLTVKDLVALSGSHSIGQGRCFSIMFRLYNQSGSGKPDPALDPAFRLELDKLCPLDVDQNKTGNLDSTPVIFDNQYFKDLVGGRGFLNSDQTLFTYPQTKGLVRFYSRDQSEFFKAFVKGMLKMGDLQSGRPGEVRRNCRVVNDRFAYVLFQHKMQKNVKSI</sequence>
<evidence type="ECO:0000256" key="17">
    <source>
        <dbReference type="PIRSR" id="PIRSR600823-1"/>
    </source>
</evidence>
<gene>
    <name evidence="27" type="primary">11431785</name>
    <name evidence="25" type="ordered locus">MTR_4g030890</name>
    <name evidence="26" type="ORF">MtrunA17_Chr4g0013721</name>
</gene>
<evidence type="ECO:0000313" key="27">
    <source>
        <dbReference type="EnsemblPlants" id="AES87593"/>
    </source>
</evidence>
<dbReference type="KEGG" id="mtr:11431785"/>
<dbReference type="CDD" id="cd00693">
    <property type="entry name" value="secretory_peroxidase"/>
    <property type="match status" value="1"/>
</dbReference>
<evidence type="ECO:0000259" key="24">
    <source>
        <dbReference type="PROSITE" id="PS50873"/>
    </source>
</evidence>
<evidence type="ECO:0000256" key="21">
    <source>
        <dbReference type="PIRSR" id="PIRSR600823-5"/>
    </source>
</evidence>
<keyword evidence="11 19" id="KW-0106">Calcium</keyword>
<dbReference type="AlphaFoldDB" id="G7JKU3"/>
<evidence type="ECO:0000256" key="10">
    <source>
        <dbReference type="ARBA" id="ARBA00022729"/>
    </source>
</evidence>
<dbReference type="Proteomes" id="UP000002051">
    <property type="component" value="Chromosome 4"/>
</dbReference>
<evidence type="ECO:0000256" key="15">
    <source>
        <dbReference type="ARBA" id="ARBA00023180"/>
    </source>
</evidence>
<feature type="binding site" evidence="19">
    <location>
        <position position="321"/>
    </location>
    <ligand>
        <name>Ca(2+)</name>
        <dbReference type="ChEBI" id="CHEBI:29108"/>
        <label>2</label>
    </ligand>
</feature>
<dbReference type="PRINTS" id="PR00458">
    <property type="entry name" value="PEROXIDASE"/>
</dbReference>
<keyword evidence="16 22" id="KW-0376">Hydrogen peroxide</keyword>
<dbReference type="GO" id="GO:0046872">
    <property type="term" value="F:metal ion binding"/>
    <property type="evidence" value="ECO:0007669"/>
    <property type="project" value="UniProtKB-UniRule"/>
</dbReference>
<comment type="subcellular location">
    <subcellularLocation>
        <location evidence="3 22">Secreted</location>
    </subcellularLocation>
</comment>
<feature type="site" description="Transition state stabilizer" evidence="20">
    <location>
        <position position="136"/>
    </location>
</feature>
<dbReference type="PANTHER" id="PTHR31388:SF2">
    <property type="entry name" value="PEROXIDASE 17"/>
    <property type="match status" value="1"/>
</dbReference>
<reference evidence="26" key="5">
    <citation type="journal article" date="2018" name="Nat. Plants">
        <title>Whole-genome landscape of Medicago truncatula symbiotic genes.</title>
        <authorList>
            <person name="Pecrix Y."/>
            <person name="Gamas P."/>
            <person name="Carrere S."/>
        </authorList>
    </citation>
    <scope>NUCLEOTIDE SEQUENCE</scope>
    <source>
        <tissue evidence="26">Leaves</tissue>
    </source>
</reference>
<dbReference type="Pfam" id="PF00141">
    <property type="entry name" value="peroxidase"/>
    <property type="match status" value="1"/>
</dbReference>
<evidence type="ECO:0000256" key="20">
    <source>
        <dbReference type="PIRSR" id="PIRSR600823-4"/>
    </source>
</evidence>
<feature type="binding site" evidence="19">
    <location>
        <position position="326"/>
    </location>
    <ligand>
        <name>Ca(2+)</name>
        <dbReference type="ChEBI" id="CHEBI:29108"/>
        <label>2</label>
    </ligand>
</feature>
<organism evidence="25 28">
    <name type="scientific">Medicago truncatula</name>
    <name type="common">Barrel medic</name>
    <name type="synonym">Medicago tribuloides</name>
    <dbReference type="NCBI Taxonomy" id="3880"/>
    <lineage>
        <taxon>Eukaryota</taxon>
        <taxon>Viridiplantae</taxon>
        <taxon>Streptophyta</taxon>
        <taxon>Embryophyta</taxon>
        <taxon>Tracheophyta</taxon>
        <taxon>Spermatophyta</taxon>
        <taxon>Magnoliopsida</taxon>
        <taxon>eudicotyledons</taxon>
        <taxon>Gunneridae</taxon>
        <taxon>Pentapetalae</taxon>
        <taxon>rosids</taxon>
        <taxon>fabids</taxon>
        <taxon>Fabales</taxon>
        <taxon>Fabaceae</taxon>
        <taxon>Papilionoideae</taxon>
        <taxon>50 kb inversion clade</taxon>
        <taxon>NPAAA clade</taxon>
        <taxon>Hologalegina</taxon>
        <taxon>IRL clade</taxon>
        <taxon>Trifolieae</taxon>
        <taxon>Medicago</taxon>
    </lineage>
</organism>
<dbReference type="FunFam" id="1.10.420.10:FF:000001">
    <property type="entry name" value="Peroxidase"/>
    <property type="match status" value="1"/>
</dbReference>
<dbReference type="InterPro" id="IPR010255">
    <property type="entry name" value="Haem_peroxidase_sf"/>
</dbReference>
<proteinExistence type="inferred from homology"/>
<evidence type="ECO:0000256" key="23">
    <source>
        <dbReference type="SAM" id="Phobius"/>
    </source>
</evidence>
<feature type="binding site" evidence="19">
    <location>
        <position position="141"/>
    </location>
    <ligand>
        <name>Ca(2+)</name>
        <dbReference type="ChEBI" id="CHEBI:29108"/>
        <label>1</label>
    </ligand>
</feature>
<keyword evidence="23" id="KW-0472">Membrane</keyword>
<dbReference type="InterPro" id="IPR000823">
    <property type="entry name" value="Peroxidase_pln"/>
</dbReference>
<dbReference type="Gene3D" id="1.10.520.10">
    <property type="match status" value="1"/>
</dbReference>
<keyword evidence="28" id="KW-1185">Reference proteome</keyword>
<evidence type="ECO:0000256" key="22">
    <source>
        <dbReference type="RuleBase" id="RU362060"/>
    </source>
</evidence>
<keyword evidence="14 21" id="KW-1015">Disulfide bond</keyword>
<dbReference type="FunFam" id="1.10.520.10:FF:000006">
    <property type="entry name" value="Peroxidase"/>
    <property type="match status" value="1"/>
</dbReference>
<evidence type="ECO:0000256" key="16">
    <source>
        <dbReference type="ARBA" id="ARBA00023324"/>
    </source>
</evidence>
<reference evidence="27" key="3">
    <citation type="submission" date="2015-04" db="UniProtKB">
        <authorList>
            <consortium name="EnsemblPlants"/>
        </authorList>
    </citation>
    <scope>IDENTIFICATION</scope>
    <source>
        <strain evidence="27">cv. Jemalong A17</strain>
    </source>
</reference>
<dbReference type="GO" id="GO:0140825">
    <property type="term" value="F:lactoperoxidase activity"/>
    <property type="evidence" value="ECO:0007669"/>
    <property type="project" value="UniProtKB-EC"/>
</dbReference>
<feature type="binding site" evidence="19">
    <location>
        <position position="144"/>
    </location>
    <ligand>
        <name>Ca(2+)</name>
        <dbReference type="ChEBI" id="CHEBI:29108"/>
        <label>1</label>
    </ligand>
</feature>
<dbReference type="OrthoDB" id="2113341at2759"/>
<evidence type="ECO:0000256" key="3">
    <source>
        <dbReference type="ARBA" id="ARBA00004613"/>
    </source>
</evidence>